<comment type="caution">
    <text evidence="1">The sequence shown here is derived from an EMBL/GenBank/DDBJ whole genome shotgun (WGS) entry which is preliminary data.</text>
</comment>
<dbReference type="AlphaFoldDB" id="A0A9P9E1T6"/>
<sequence>MRTMRERRDLAKVVKVASIHSHLITWIDNQDARRTFFANSDAMYIDLPGLWIKRAKKHLTDPHDHFSRFLMTLFDHGRGLDSKAKESVEDKYEPHYGHGDCWLMSQLVAMLIKQLPNLQHFSTRGCQHILGSSPESFLADLQLLHLPMKILDIETWISPLVELASGLETLNIHGTWASEPPIPKMPNLKVLRLIPKELKAHWDPSASFLEDILLACTGSLCTFVLEAPSAGNGKYSVPGMELGRIIYLLRHHQNTLKCLHLDIRRVRFPKVRQYQYPSLNDFTSLEHLLLSSNTMAISSDGTSEYEFLNRMIPPSIKTLHFLVSQFGGKHDLEKDLRRLASSKWHTPTVLPNLRQVICDLEHPFMNNDVANDFTAVGVEFGYKRWREFEHGRDRPNDGRYNFRVVGDVPIRLELGRTSYY</sequence>
<gene>
    <name evidence="1" type="ORF">EDB81DRAFT_808699</name>
</gene>
<dbReference type="Proteomes" id="UP000738349">
    <property type="component" value="Unassembled WGS sequence"/>
</dbReference>
<organism evidence="1 2">
    <name type="scientific">Dactylonectria macrodidyma</name>
    <dbReference type="NCBI Taxonomy" id="307937"/>
    <lineage>
        <taxon>Eukaryota</taxon>
        <taxon>Fungi</taxon>
        <taxon>Dikarya</taxon>
        <taxon>Ascomycota</taxon>
        <taxon>Pezizomycotina</taxon>
        <taxon>Sordariomycetes</taxon>
        <taxon>Hypocreomycetidae</taxon>
        <taxon>Hypocreales</taxon>
        <taxon>Nectriaceae</taxon>
        <taxon>Dactylonectria</taxon>
    </lineage>
</organism>
<dbReference type="Gene3D" id="3.80.10.10">
    <property type="entry name" value="Ribonuclease Inhibitor"/>
    <property type="match status" value="1"/>
</dbReference>
<proteinExistence type="predicted"/>
<reference evidence="1" key="1">
    <citation type="journal article" date="2021" name="Nat. Commun.">
        <title>Genetic determinants of endophytism in the Arabidopsis root mycobiome.</title>
        <authorList>
            <person name="Mesny F."/>
            <person name="Miyauchi S."/>
            <person name="Thiergart T."/>
            <person name="Pickel B."/>
            <person name="Atanasova L."/>
            <person name="Karlsson M."/>
            <person name="Huettel B."/>
            <person name="Barry K.W."/>
            <person name="Haridas S."/>
            <person name="Chen C."/>
            <person name="Bauer D."/>
            <person name="Andreopoulos W."/>
            <person name="Pangilinan J."/>
            <person name="LaButti K."/>
            <person name="Riley R."/>
            <person name="Lipzen A."/>
            <person name="Clum A."/>
            <person name="Drula E."/>
            <person name="Henrissat B."/>
            <person name="Kohler A."/>
            <person name="Grigoriev I.V."/>
            <person name="Martin F.M."/>
            <person name="Hacquard S."/>
        </authorList>
    </citation>
    <scope>NUCLEOTIDE SEQUENCE</scope>
    <source>
        <strain evidence="1">MPI-CAGE-AT-0147</strain>
    </source>
</reference>
<dbReference type="EMBL" id="JAGMUV010000018">
    <property type="protein sequence ID" value="KAH7129089.1"/>
    <property type="molecule type" value="Genomic_DNA"/>
</dbReference>
<dbReference type="InterPro" id="IPR032675">
    <property type="entry name" value="LRR_dom_sf"/>
</dbReference>
<keyword evidence="2" id="KW-1185">Reference proteome</keyword>
<evidence type="ECO:0000313" key="2">
    <source>
        <dbReference type="Proteomes" id="UP000738349"/>
    </source>
</evidence>
<name>A0A9P9E1T6_9HYPO</name>
<protein>
    <submittedName>
        <fullName evidence="1">Uncharacterized protein</fullName>
    </submittedName>
</protein>
<dbReference type="SUPFAM" id="SSF52047">
    <property type="entry name" value="RNI-like"/>
    <property type="match status" value="1"/>
</dbReference>
<dbReference type="OrthoDB" id="2520703at2759"/>
<evidence type="ECO:0000313" key="1">
    <source>
        <dbReference type="EMBL" id="KAH7129089.1"/>
    </source>
</evidence>
<accession>A0A9P9E1T6</accession>